<proteinExistence type="predicted"/>
<accession>A0AAE1MI55</accession>
<keyword evidence="2" id="KW-1185">Reference proteome</keyword>
<reference evidence="1" key="1">
    <citation type="submission" date="2023-10" db="EMBL/GenBank/DDBJ databases">
        <title>Chromosome-level genome of the transformable northern wattle, Acacia crassicarpa.</title>
        <authorList>
            <person name="Massaro I."/>
            <person name="Sinha N.R."/>
            <person name="Poethig S."/>
            <person name="Leichty A.R."/>
        </authorList>
    </citation>
    <scope>NUCLEOTIDE SEQUENCE</scope>
    <source>
        <strain evidence="1">Acra3RX</strain>
        <tissue evidence="1">Leaf</tissue>
    </source>
</reference>
<dbReference type="Proteomes" id="UP001293593">
    <property type="component" value="Unassembled WGS sequence"/>
</dbReference>
<evidence type="ECO:0000313" key="2">
    <source>
        <dbReference type="Proteomes" id="UP001293593"/>
    </source>
</evidence>
<dbReference type="AlphaFoldDB" id="A0AAE1MI55"/>
<dbReference type="EMBL" id="JAWXYG010000008">
    <property type="protein sequence ID" value="KAK4265750.1"/>
    <property type="molecule type" value="Genomic_DNA"/>
</dbReference>
<organism evidence="1 2">
    <name type="scientific">Acacia crassicarpa</name>
    <name type="common">northern wattle</name>
    <dbReference type="NCBI Taxonomy" id="499986"/>
    <lineage>
        <taxon>Eukaryota</taxon>
        <taxon>Viridiplantae</taxon>
        <taxon>Streptophyta</taxon>
        <taxon>Embryophyta</taxon>
        <taxon>Tracheophyta</taxon>
        <taxon>Spermatophyta</taxon>
        <taxon>Magnoliopsida</taxon>
        <taxon>eudicotyledons</taxon>
        <taxon>Gunneridae</taxon>
        <taxon>Pentapetalae</taxon>
        <taxon>rosids</taxon>
        <taxon>fabids</taxon>
        <taxon>Fabales</taxon>
        <taxon>Fabaceae</taxon>
        <taxon>Caesalpinioideae</taxon>
        <taxon>mimosoid clade</taxon>
        <taxon>Acacieae</taxon>
        <taxon>Acacia</taxon>
    </lineage>
</organism>
<protein>
    <submittedName>
        <fullName evidence="1">Uncharacterized protein</fullName>
    </submittedName>
</protein>
<evidence type="ECO:0000313" key="1">
    <source>
        <dbReference type="EMBL" id="KAK4265750.1"/>
    </source>
</evidence>
<sequence>MPSQTPPLNFVVDESGSGSKEKLVIQNSVRCSNYYYPCVNNLSPSSTLSTSIDQNIQHKIFIRPSHALPAGKYNIAGDCLFDKFVKLSNDRSSQSASANTIASTPSQGIDIFQQMLSSLMRFNDIIDNLKSA</sequence>
<gene>
    <name evidence="1" type="ORF">QN277_026764</name>
</gene>
<comment type="caution">
    <text evidence="1">The sequence shown here is derived from an EMBL/GenBank/DDBJ whole genome shotgun (WGS) entry which is preliminary data.</text>
</comment>
<name>A0AAE1MI55_9FABA</name>